<dbReference type="PROSITE" id="PS50005">
    <property type="entry name" value="TPR"/>
    <property type="match status" value="1"/>
</dbReference>
<dbReference type="EMBL" id="CP113088">
    <property type="protein sequence ID" value="WAC03876.1"/>
    <property type="molecule type" value="Genomic_DNA"/>
</dbReference>
<evidence type="ECO:0000256" key="2">
    <source>
        <dbReference type="SAM" id="SignalP"/>
    </source>
</evidence>
<keyword evidence="1" id="KW-0802">TPR repeat</keyword>
<proteinExistence type="predicted"/>
<accession>A0A9E8SF39</accession>
<sequence length="594" mass="69180">MRTSLLLLYFLLFSLTTFAQDEDLVAREYFKKGEFEKALVLYTKLYSKKGNNRNYLLQLVKTHQQLEQHTEAQQLLEEELSRYPFPPLYIELGYNYALQNDSVSANANYNKAIASIEEKPNFAYALGIAFENLSLLNQAITTYEKAMLFDPELNFNMRLARIYGEKGNIEKMFNSYPEFSEDNESYVNTIKREFSTFISESDENENNVILRKILLKKVQTAPNILWNELLSWLFIQQKDYKKAFIQEKAIFKRQLESPDRIEELANIAYNQKQNDIAKAVFQFIIDNSQDIDDKIRAQYHIINIETKEATPKTYETLNEKYLSLTDHYGRSSRTLELQIAYAHFLAFNYRRTKQAIAFLKESLNLNVSEFQLAQLKLELGDILVLEEKFNEALIYYTQIQRSLKNSTISQLARFKVAKTSYYKGDFKWAESQLKVLKKSTSQLTANDALDLKLLISDNKVVDSLQTALKIYAKADLLAFQNNKEEAINLLSTILKAYKTEIIVPRTLLKQAQLFEEKEAYDKAKDNYILLIRDFKESILIDDALYALAEIYANHLASPEKAKPLYETLLFEHADSIYFVEARKKFRALRGDALN</sequence>
<dbReference type="SMART" id="SM00028">
    <property type="entry name" value="TPR"/>
    <property type="match status" value="5"/>
</dbReference>
<dbReference type="InterPro" id="IPR019734">
    <property type="entry name" value="TPR_rpt"/>
</dbReference>
<gene>
    <name evidence="3" type="ORF">N7U66_10970</name>
</gene>
<evidence type="ECO:0008006" key="5">
    <source>
        <dbReference type="Google" id="ProtNLM"/>
    </source>
</evidence>
<dbReference type="InterPro" id="IPR011990">
    <property type="entry name" value="TPR-like_helical_dom_sf"/>
</dbReference>
<organism evidence="3 4">
    <name type="scientific">Lacinutrix neustonica</name>
    <dbReference type="NCBI Taxonomy" id="2980107"/>
    <lineage>
        <taxon>Bacteria</taxon>
        <taxon>Pseudomonadati</taxon>
        <taxon>Bacteroidota</taxon>
        <taxon>Flavobacteriia</taxon>
        <taxon>Flavobacteriales</taxon>
        <taxon>Flavobacteriaceae</taxon>
        <taxon>Lacinutrix</taxon>
    </lineage>
</organism>
<evidence type="ECO:0000313" key="4">
    <source>
        <dbReference type="Proteomes" id="UP001164705"/>
    </source>
</evidence>
<evidence type="ECO:0000256" key="1">
    <source>
        <dbReference type="PROSITE-ProRule" id="PRU00339"/>
    </source>
</evidence>
<protein>
    <recommendedName>
        <fullName evidence="5">Tetratricopeptide repeat protein</fullName>
    </recommendedName>
</protein>
<evidence type="ECO:0000313" key="3">
    <source>
        <dbReference type="EMBL" id="WAC03876.1"/>
    </source>
</evidence>
<dbReference type="KEGG" id="lnu:N7U66_10970"/>
<dbReference type="AlphaFoldDB" id="A0A9E8SF39"/>
<feature type="chain" id="PRO_5039505395" description="Tetratricopeptide repeat protein" evidence="2">
    <location>
        <begin position="20"/>
        <end position="594"/>
    </location>
</feature>
<keyword evidence="2" id="KW-0732">Signal</keyword>
<name>A0A9E8SF39_9FLAO</name>
<reference evidence="3" key="1">
    <citation type="submission" date="2022-11" db="EMBL/GenBank/DDBJ databases">
        <title>Lacinutrix neustonica HL-RS19T sp. nov., isolated from the surface microlayer sample of brackish Lake Shihwa.</title>
        <authorList>
            <person name="Choi J.Y."/>
            <person name="Hwang C.Y."/>
        </authorList>
    </citation>
    <scope>NUCLEOTIDE SEQUENCE</scope>
    <source>
        <strain evidence="3">HL-RS19</strain>
    </source>
</reference>
<dbReference type="Gene3D" id="1.25.40.10">
    <property type="entry name" value="Tetratricopeptide repeat domain"/>
    <property type="match status" value="4"/>
</dbReference>
<feature type="repeat" description="TPR" evidence="1">
    <location>
        <begin position="120"/>
        <end position="153"/>
    </location>
</feature>
<keyword evidence="4" id="KW-1185">Reference proteome</keyword>
<dbReference type="SUPFAM" id="SSF48452">
    <property type="entry name" value="TPR-like"/>
    <property type="match status" value="1"/>
</dbReference>
<dbReference type="Proteomes" id="UP001164705">
    <property type="component" value="Chromosome"/>
</dbReference>
<feature type="signal peptide" evidence="2">
    <location>
        <begin position="1"/>
        <end position="19"/>
    </location>
</feature>